<keyword evidence="6 8" id="KW-0472">Membrane</keyword>
<evidence type="ECO:0000256" key="2">
    <source>
        <dbReference type="ARBA" id="ARBA00022448"/>
    </source>
</evidence>
<evidence type="ECO:0000256" key="4">
    <source>
        <dbReference type="ARBA" id="ARBA00022692"/>
    </source>
</evidence>
<feature type="transmembrane region" description="Helical" evidence="8">
    <location>
        <begin position="227"/>
        <end position="249"/>
    </location>
</feature>
<feature type="compositionally biased region" description="Polar residues" evidence="7">
    <location>
        <begin position="524"/>
        <end position="541"/>
    </location>
</feature>
<dbReference type="InterPro" id="IPR020846">
    <property type="entry name" value="MFS_dom"/>
</dbReference>
<feature type="transmembrane region" description="Helical" evidence="8">
    <location>
        <begin position="169"/>
        <end position="193"/>
    </location>
</feature>
<proteinExistence type="predicted"/>
<evidence type="ECO:0000256" key="8">
    <source>
        <dbReference type="SAM" id="Phobius"/>
    </source>
</evidence>
<feature type="transmembrane region" description="Helical" evidence="8">
    <location>
        <begin position="47"/>
        <end position="68"/>
    </location>
</feature>
<evidence type="ECO:0000313" key="10">
    <source>
        <dbReference type="EMBL" id="PCJ00062.1"/>
    </source>
</evidence>
<dbReference type="Pfam" id="PF05977">
    <property type="entry name" value="MFS_3"/>
    <property type="match status" value="1"/>
</dbReference>
<comment type="subcellular location">
    <subcellularLocation>
        <location evidence="1">Cell membrane</location>
        <topology evidence="1">Multi-pass membrane protein</topology>
    </subcellularLocation>
</comment>
<feature type="transmembrane region" description="Helical" evidence="8">
    <location>
        <begin position="255"/>
        <end position="277"/>
    </location>
</feature>
<feature type="region of interest" description="Disordered" evidence="7">
    <location>
        <begin position="520"/>
        <end position="541"/>
    </location>
</feature>
<evidence type="ECO:0000256" key="6">
    <source>
        <dbReference type="ARBA" id="ARBA00023136"/>
    </source>
</evidence>
<dbReference type="PROSITE" id="PS50850">
    <property type="entry name" value="MFS"/>
    <property type="match status" value="1"/>
</dbReference>
<dbReference type="InterPro" id="IPR036259">
    <property type="entry name" value="MFS_trans_sf"/>
</dbReference>
<keyword evidence="5 8" id="KW-1133">Transmembrane helix</keyword>
<feature type="transmembrane region" description="Helical" evidence="8">
    <location>
        <begin position="20"/>
        <end position="41"/>
    </location>
</feature>
<feature type="domain" description="Major facilitator superfamily (MFS) profile" evidence="9">
    <location>
        <begin position="14"/>
        <end position="402"/>
    </location>
</feature>
<reference evidence="10" key="2">
    <citation type="journal article" date="2018" name="ISME J.">
        <title>A dynamic microbial community with high functional redundancy inhabits the cold, oxic subseafloor aquifer.</title>
        <authorList>
            <person name="Tully B.J."/>
            <person name="Wheat C.G."/>
            <person name="Glazer B.T."/>
            <person name="Huber J.A."/>
        </authorList>
    </citation>
    <scope>NUCLEOTIDE SEQUENCE</scope>
    <source>
        <strain evidence="10">NORP83</strain>
    </source>
</reference>
<keyword evidence="3" id="KW-1003">Cell membrane</keyword>
<dbReference type="PANTHER" id="PTHR23513:SF11">
    <property type="entry name" value="STAPHYLOFERRIN A TRANSPORTER"/>
    <property type="match status" value="1"/>
</dbReference>
<dbReference type="Gene3D" id="1.20.1250.20">
    <property type="entry name" value="MFS general substrate transporter like domains"/>
    <property type="match status" value="1"/>
</dbReference>
<accession>A0A2A4YZC4</accession>
<feature type="transmembrane region" description="Helical" evidence="8">
    <location>
        <begin position="376"/>
        <end position="397"/>
    </location>
</feature>
<dbReference type="PANTHER" id="PTHR23513">
    <property type="entry name" value="INTEGRAL MEMBRANE EFFLUX PROTEIN-RELATED"/>
    <property type="match status" value="1"/>
</dbReference>
<organism evidence="10">
    <name type="scientific">OCS116 cluster bacterium</name>
    <dbReference type="NCBI Taxonomy" id="2030921"/>
    <lineage>
        <taxon>Bacteria</taxon>
        <taxon>Pseudomonadati</taxon>
        <taxon>Pseudomonadota</taxon>
        <taxon>Alphaproteobacteria</taxon>
        <taxon>OCS116 cluster</taxon>
    </lineage>
</organism>
<dbReference type="SUPFAM" id="SSF103473">
    <property type="entry name" value="MFS general substrate transporter"/>
    <property type="match status" value="1"/>
</dbReference>
<keyword evidence="4 8" id="KW-0812">Transmembrane</keyword>
<evidence type="ECO:0000256" key="5">
    <source>
        <dbReference type="ARBA" id="ARBA00022989"/>
    </source>
</evidence>
<dbReference type="GO" id="GO:0022857">
    <property type="term" value="F:transmembrane transporter activity"/>
    <property type="evidence" value="ECO:0007669"/>
    <property type="project" value="InterPro"/>
</dbReference>
<protein>
    <submittedName>
        <fullName evidence="10">MFS transporter</fullName>
    </submittedName>
</protein>
<reference key="1">
    <citation type="submission" date="2017-08" db="EMBL/GenBank/DDBJ databases">
        <title>A dynamic microbial community with high functional redundancy inhabits the cold, oxic subseafloor aquifer.</title>
        <authorList>
            <person name="Tully B.J."/>
            <person name="Wheat C.G."/>
            <person name="Glazer B.T."/>
            <person name="Huber J.A."/>
        </authorList>
    </citation>
    <scope>NUCLEOTIDE SEQUENCE [LARGE SCALE GENOMIC DNA]</scope>
</reference>
<feature type="transmembrane region" description="Helical" evidence="8">
    <location>
        <begin position="80"/>
        <end position="104"/>
    </location>
</feature>
<dbReference type="AlphaFoldDB" id="A0A2A4YZC4"/>
<evidence type="ECO:0000259" key="9">
    <source>
        <dbReference type="PROSITE" id="PS50850"/>
    </source>
</evidence>
<dbReference type="EMBL" id="NVUS01000013">
    <property type="protein sequence ID" value="PCJ00062.1"/>
    <property type="molecule type" value="Genomic_DNA"/>
</dbReference>
<evidence type="ECO:0000256" key="7">
    <source>
        <dbReference type="SAM" id="MobiDB-lite"/>
    </source>
</evidence>
<dbReference type="CDD" id="cd06173">
    <property type="entry name" value="MFS_MefA_like"/>
    <property type="match status" value="1"/>
</dbReference>
<keyword evidence="2" id="KW-0813">Transport</keyword>
<feature type="transmembrane region" description="Helical" evidence="8">
    <location>
        <begin position="348"/>
        <end position="370"/>
    </location>
</feature>
<comment type="caution">
    <text evidence="10">The sequence shown here is derived from an EMBL/GenBank/DDBJ whole genome shotgun (WGS) entry which is preliminary data.</text>
</comment>
<name>A0A2A4YZC4_9PROT</name>
<evidence type="ECO:0000256" key="3">
    <source>
        <dbReference type="ARBA" id="ARBA00022475"/>
    </source>
</evidence>
<evidence type="ECO:0000256" key="1">
    <source>
        <dbReference type="ARBA" id="ARBA00004651"/>
    </source>
</evidence>
<dbReference type="InterPro" id="IPR010290">
    <property type="entry name" value="TM_effector"/>
</dbReference>
<sequence>MFKNDPTLSALHNPNYLRLWSAFLSSVLSGTLHIVAASWLMTDLTNSAHMVALVNGAYATPVMLFSLFSGVIADGFNRRIVIIIAQTFMLSMTVILAGITWFGYLTPETLLLLTFLMGCGIALQNPSWQASMGDIVERKDVPSAVVLNNIAYNIARSVGPAIGGAVMTFISAAATFLISTIGYMVMISALFAWRPEVKVKTLTREPFFSALASGFRYASMASNIPKAIIRAFVYSFSGIAITALLPLIVKDQLGGGVLTFGFMLACFGCGAMAGALASGRFRQRFENENIARIAFLVSALSTLGIAYSNTSLICGIFLVIAGGSWVNGMSLFNVTIQLSSPRWIVGRTLSLHHTGVYGGLALGSATAGFLADQYDISTALMVASGILICGGMLGFLIPLPQVTGFDLDPSDRFIEPHLALDLQGRSGPIAISIEYEIDENNHKEFLTAMAIRRRNRIRDGARKWALLRDLEKPDMWTENYHVPTWEEYIRHNSRQTNADLDNIAKIKSLNKYGTQLRVSRKIQRQPSLNKPNQTPAIGTEY</sequence>
<dbReference type="GO" id="GO:0005886">
    <property type="term" value="C:plasma membrane"/>
    <property type="evidence" value="ECO:0007669"/>
    <property type="project" value="UniProtKB-SubCell"/>
</dbReference>
<feature type="transmembrane region" description="Helical" evidence="8">
    <location>
        <begin position="289"/>
        <end position="307"/>
    </location>
</feature>
<gene>
    <name evidence="10" type="ORF">COB13_10750</name>
</gene>